<dbReference type="AlphaFoldDB" id="A0A4Y1YRS3"/>
<name>A0A4Y1YRS3_9PROT</name>
<organism evidence="1 2">
    <name type="scientific">Nitrosomonas stercoris</name>
    <dbReference type="NCBI Taxonomy" id="1444684"/>
    <lineage>
        <taxon>Bacteria</taxon>
        <taxon>Pseudomonadati</taxon>
        <taxon>Pseudomonadota</taxon>
        <taxon>Betaproteobacteria</taxon>
        <taxon>Nitrosomonadales</taxon>
        <taxon>Nitrosomonadaceae</taxon>
        <taxon>Nitrosomonas</taxon>
    </lineage>
</organism>
<accession>A0A4Y1YRS3</accession>
<evidence type="ECO:0000313" key="1">
    <source>
        <dbReference type="EMBL" id="BBL35737.1"/>
    </source>
</evidence>
<proteinExistence type="predicted"/>
<gene>
    <name evidence="1" type="ORF">Nstercoris_02012</name>
</gene>
<reference evidence="1 2" key="1">
    <citation type="submission" date="2019-06" db="EMBL/GenBank/DDBJ databases">
        <title>Nitrosomonas stercoris KYUHI-S whole genome shotgun sequence.</title>
        <authorList>
            <person name="Nakagawa T."/>
            <person name="Tsuchiya Y."/>
            <person name="Takahashi R."/>
        </authorList>
    </citation>
    <scope>NUCLEOTIDE SEQUENCE [LARGE SCALE GENOMIC DNA]</scope>
    <source>
        <strain evidence="1 2">KYUHI-S</strain>
    </source>
</reference>
<sequence length="55" mass="6344">MRRITEQFPNDSKATLFYALAMISNASPDDKTFARQKQALQLLQRILRACLRSSE</sequence>
<evidence type="ECO:0000313" key="2">
    <source>
        <dbReference type="Proteomes" id="UP000316473"/>
    </source>
</evidence>
<protein>
    <submittedName>
        <fullName evidence="1">Uncharacterized protein</fullName>
    </submittedName>
</protein>
<keyword evidence="2" id="KW-1185">Reference proteome</keyword>
<dbReference type="Proteomes" id="UP000316473">
    <property type="component" value="Chromosome"/>
</dbReference>
<dbReference type="EMBL" id="AP019755">
    <property type="protein sequence ID" value="BBL35737.1"/>
    <property type="molecule type" value="Genomic_DNA"/>
</dbReference>
<dbReference type="KEGG" id="nst:Nstercoris_02012"/>